<dbReference type="OrthoDB" id="543156at2759"/>
<evidence type="ECO:0000256" key="1">
    <source>
        <dbReference type="SAM" id="MobiDB-lite"/>
    </source>
</evidence>
<name>A0A8K1FEJ8_PYTOL</name>
<dbReference type="PANTHER" id="PTHR43130">
    <property type="entry name" value="ARAC-FAMILY TRANSCRIPTIONAL REGULATOR"/>
    <property type="match status" value="1"/>
</dbReference>
<dbReference type="AlphaFoldDB" id="A0A8K1FEJ8"/>
<feature type="domain" description="DJ-1/PfpI" evidence="2">
    <location>
        <begin position="9"/>
        <end position="174"/>
    </location>
</feature>
<evidence type="ECO:0000313" key="4">
    <source>
        <dbReference type="Proteomes" id="UP000794436"/>
    </source>
</evidence>
<accession>A0A8K1FEJ8</accession>
<protein>
    <recommendedName>
        <fullName evidence="2">DJ-1/PfpI domain-containing protein</fullName>
    </recommendedName>
</protein>
<dbReference type="CDD" id="cd03139">
    <property type="entry name" value="GATase1_PfpI_2"/>
    <property type="match status" value="2"/>
</dbReference>
<dbReference type="InterPro" id="IPR002818">
    <property type="entry name" value="DJ-1/PfpI"/>
</dbReference>
<dbReference type="InterPro" id="IPR052158">
    <property type="entry name" value="INH-QAR"/>
</dbReference>
<dbReference type="Proteomes" id="UP000794436">
    <property type="component" value="Unassembled WGS sequence"/>
</dbReference>
<dbReference type="Pfam" id="PF01965">
    <property type="entry name" value="DJ-1_PfpI"/>
    <property type="match status" value="2"/>
</dbReference>
<gene>
    <name evidence="3" type="ORF">Poli38472_008581</name>
</gene>
<keyword evidence="4" id="KW-1185">Reference proteome</keyword>
<organism evidence="3 4">
    <name type="scientific">Pythium oligandrum</name>
    <name type="common">Mycoparasitic fungus</name>
    <dbReference type="NCBI Taxonomy" id="41045"/>
    <lineage>
        <taxon>Eukaryota</taxon>
        <taxon>Sar</taxon>
        <taxon>Stramenopiles</taxon>
        <taxon>Oomycota</taxon>
        <taxon>Peronosporomycetes</taxon>
        <taxon>Pythiales</taxon>
        <taxon>Pythiaceae</taxon>
        <taxon>Pythium</taxon>
    </lineage>
</organism>
<comment type="caution">
    <text evidence="3">The sequence shown here is derived from an EMBL/GenBank/DDBJ whole genome shotgun (WGS) entry which is preliminary data.</text>
</comment>
<dbReference type="SUPFAM" id="SSF52317">
    <property type="entry name" value="Class I glutamine amidotransferase-like"/>
    <property type="match status" value="2"/>
</dbReference>
<evidence type="ECO:0000313" key="3">
    <source>
        <dbReference type="EMBL" id="TMW55933.1"/>
    </source>
</evidence>
<dbReference type="PANTHER" id="PTHR43130:SF15">
    <property type="entry name" value="THIJ_PFPI FAMILY PROTEIN (AFU_ORTHOLOGUE AFUA_5G14240)"/>
    <property type="match status" value="1"/>
</dbReference>
<feature type="region of interest" description="Disordered" evidence="1">
    <location>
        <begin position="479"/>
        <end position="500"/>
    </location>
</feature>
<dbReference type="EMBL" id="SPLM01000146">
    <property type="protein sequence ID" value="TMW55933.1"/>
    <property type="molecule type" value="Genomic_DNA"/>
</dbReference>
<dbReference type="Gene3D" id="3.40.50.880">
    <property type="match status" value="2"/>
</dbReference>
<feature type="domain" description="DJ-1/PfpI" evidence="2">
    <location>
        <begin position="231"/>
        <end position="399"/>
    </location>
</feature>
<proteinExistence type="predicted"/>
<evidence type="ECO:0000259" key="2">
    <source>
        <dbReference type="Pfam" id="PF01965"/>
    </source>
</evidence>
<dbReference type="InterPro" id="IPR029062">
    <property type="entry name" value="Class_I_gatase-like"/>
</dbReference>
<reference evidence="3" key="1">
    <citation type="submission" date="2019-03" db="EMBL/GenBank/DDBJ databases">
        <title>Long read genome sequence of the mycoparasitic Pythium oligandrum ATCC 38472 isolated from sugarbeet rhizosphere.</title>
        <authorList>
            <person name="Gaulin E."/>
        </authorList>
    </citation>
    <scope>NUCLEOTIDE SEQUENCE</scope>
    <source>
        <strain evidence="3">ATCC 38472_TT</strain>
    </source>
</reference>
<sequence length="500" mass="54281">MAQDRPLTVGILLYQDVTTLDFVGPATYFEFLGVVSDHKVNIFTIADKAGGPVQPVNLIPLEASLSIDEAPFKWDVLLVPGGLGAASVVNNKKMLEYVRQAASQSTDVLMVCTGSRIMSATGLLDGKNATTNKSQFDEISELYPHVNWIHQARWVVDGKWWTSSGVSAGIDMGYAYFCAKFGTDVATKVVRTMEYVPNTDSSNDPFAQNPTASTPESAKVGTQNILVPILRVGILLYENATPLDFMGPGTYLEKIQLILGQKTEFYTVAQKAGPVQPLNMIPLHATFAVDEAPVDWDILVIPGGVGTEAAIENEKFMAYVKAAAENSKQVLSVCTGGRMLGATGLLDGKKATTNKIEYNEISAAYPNVSWIEQARWVVDGKWWTASGVTAGLDMAHAFISVNYGEAYADKIATVLEYVPNKDPSNDPFVQPKSQCNANLPIFFFHGATGSATNGIAFDRFATKQRPVIHLNFAEKRSFASATSSSSPARDRTDSQLYSQR</sequence>